<keyword evidence="4" id="KW-1185">Reference proteome</keyword>
<sequence length="253" mass="28247">MNFRRQGQGRPVIVIHGLFGSLDNLNGLSKSLSEHFDVIAVDVRNHGLSPRSDQMHYHDMAEDILRLIEQLQLERPMLVGHSMGGKIAMMAAGLAPAAIGGLVVADIAPVAYTQARHDEVFKGLQAVTEAGCRDRKTADEVLSRHVNIAGVRQFLLKSFVPYNRDPWRFNLPVLFHHYRNIMSWPGVSQPYPGPVLFIKGGESDYLLPEHQPQVAQQFPQARAKVIPGTGHWLHAEKPQLFNRLVLDFLAEAS</sequence>
<dbReference type="Gene3D" id="3.40.50.1820">
    <property type="entry name" value="alpha/beta hydrolase"/>
    <property type="match status" value="1"/>
</dbReference>
<dbReference type="PANTHER" id="PTHR46118:SF4">
    <property type="entry name" value="PROTEIN ABHD11"/>
    <property type="match status" value="1"/>
</dbReference>
<dbReference type="PRINTS" id="PR00412">
    <property type="entry name" value="EPOXHYDRLASE"/>
</dbReference>
<evidence type="ECO:0000259" key="2">
    <source>
        <dbReference type="Pfam" id="PF00561"/>
    </source>
</evidence>
<dbReference type="Proteomes" id="UP000242231">
    <property type="component" value="Unassembled WGS sequence"/>
</dbReference>
<evidence type="ECO:0000313" key="4">
    <source>
        <dbReference type="Proteomes" id="UP000242231"/>
    </source>
</evidence>
<dbReference type="SUPFAM" id="SSF53474">
    <property type="entry name" value="alpha/beta-Hydrolases"/>
    <property type="match status" value="1"/>
</dbReference>
<dbReference type="PANTHER" id="PTHR46118">
    <property type="entry name" value="PROTEIN ABHD11"/>
    <property type="match status" value="1"/>
</dbReference>
<feature type="domain" description="AB hydrolase-1" evidence="2">
    <location>
        <begin position="11"/>
        <end position="238"/>
    </location>
</feature>
<name>A0A2P5TQ49_9GAMM</name>
<dbReference type="Pfam" id="PF00561">
    <property type="entry name" value="Abhydrolase_1"/>
    <property type="match status" value="1"/>
</dbReference>
<dbReference type="GO" id="GO:0016787">
    <property type="term" value="F:hydrolase activity"/>
    <property type="evidence" value="ECO:0007669"/>
    <property type="project" value="UniProtKB-KW"/>
</dbReference>
<evidence type="ECO:0000256" key="1">
    <source>
        <dbReference type="ARBA" id="ARBA00022801"/>
    </source>
</evidence>
<dbReference type="InterPro" id="IPR000073">
    <property type="entry name" value="AB_hydrolase_1"/>
</dbReference>
<accession>A0A2P5TQ49</accession>
<proteinExistence type="predicted"/>
<gene>
    <name evidence="3" type="ORF">UN63_04160</name>
</gene>
<protein>
    <submittedName>
        <fullName evidence="3">Alpha/beta hydrolase</fullName>
    </submittedName>
</protein>
<dbReference type="InterPro" id="IPR029058">
    <property type="entry name" value="AB_hydrolase_fold"/>
</dbReference>
<organism evidence="3 4">
    <name type="scientific">Oceanisphaera arctica</name>
    <dbReference type="NCBI Taxonomy" id="641510"/>
    <lineage>
        <taxon>Bacteria</taxon>
        <taxon>Pseudomonadati</taxon>
        <taxon>Pseudomonadota</taxon>
        <taxon>Gammaproteobacteria</taxon>
        <taxon>Aeromonadales</taxon>
        <taxon>Aeromonadaceae</taxon>
        <taxon>Oceanisphaera</taxon>
    </lineage>
</organism>
<comment type="caution">
    <text evidence="3">The sequence shown here is derived from an EMBL/GenBank/DDBJ whole genome shotgun (WGS) entry which is preliminary data.</text>
</comment>
<reference evidence="4" key="1">
    <citation type="submission" date="2016-11" db="EMBL/GenBank/DDBJ databases">
        <authorList>
            <person name="Sisinthy S."/>
            <person name="Ara S."/>
            <person name="Gundlapally S.R."/>
        </authorList>
    </citation>
    <scope>NUCLEOTIDE SEQUENCE [LARGE SCALE GENOMIC DNA]</scope>
    <source>
        <strain evidence="4">V1-41</strain>
    </source>
</reference>
<dbReference type="InterPro" id="IPR000639">
    <property type="entry name" value="Epox_hydrolase-like"/>
</dbReference>
<dbReference type="AlphaFoldDB" id="A0A2P5TQ49"/>
<dbReference type="EMBL" id="MPZM01000005">
    <property type="protein sequence ID" value="PPL17781.1"/>
    <property type="molecule type" value="Genomic_DNA"/>
</dbReference>
<keyword evidence="1 3" id="KW-0378">Hydrolase</keyword>
<evidence type="ECO:0000313" key="3">
    <source>
        <dbReference type="EMBL" id="PPL17781.1"/>
    </source>
</evidence>